<feature type="domain" description="Ig-like" evidence="8">
    <location>
        <begin position="13"/>
        <end position="108"/>
    </location>
</feature>
<evidence type="ECO:0000256" key="3">
    <source>
        <dbReference type="ARBA" id="ARBA00022729"/>
    </source>
</evidence>
<dbReference type="Gene3D" id="2.60.40.10">
    <property type="entry name" value="Immunoglobulins"/>
    <property type="match status" value="1"/>
</dbReference>
<protein>
    <submittedName>
        <fullName evidence="9">T cell receptor alpha variable 4</fullName>
    </submittedName>
</protein>
<dbReference type="SUPFAM" id="SSF48726">
    <property type="entry name" value="Immunoglobulin"/>
    <property type="match status" value="1"/>
</dbReference>
<dbReference type="FunCoup" id="F6V3P8">
    <property type="interactions" value="138"/>
</dbReference>
<dbReference type="AlphaFoldDB" id="F6V3P8"/>
<reference evidence="9 10" key="1">
    <citation type="journal article" date="2007" name="Nature">
        <title>Genome of the marsupial Monodelphis domestica reveals innovation in non-coding sequences.</title>
        <authorList>
            <person name="Mikkelsen T.S."/>
            <person name="Wakefield M.J."/>
            <person name="Aken B."/>
            <person name="Amemiya C.T."/>
            <person name="Chang J.L."/>
            <person name="Duke S."/>
            <person name="Garber M."/>
            <person name="Gentles A.J."/>
            <person name="Goodstadt L."/>
            <person name="Heger A."/>
            <person name="Jurka J."/>
            <person name="Kamal M."/>
            <person name="Mauceli E."/>
            <person name="Searle S.M."/>
            <person name="Sharpe T."/>
            <person name="Baker M.L."/>
            <person name="Batzer M.A."/>
            <person name="Benos P.V."/>
            <person name="Belov K."/>
            <person name="Clamp M."/>
            <person name="Cook A."/>
            <person name="Cuff J."/>
            <person name="Das R."/>
            <person name="Davidow L."/>
            <person name="Deakin J.E."/>
            <person name="Fazzari M.J."/>
            <person name="Glass J.L."/>
            <person name="Grabherr M."/>
            <person name="Greally J.M."/>
            <person name="Gu W."/>
            <person name="Hore T.A."/>
            <person name="Huttley G.A."/>
            <person name="Kleber M."/>
            <person name="Jirtle R.L."/>
            <person name="Koina E."/>
            <person name="Lee J.T."/>
            <person name="Mahony S."/>
            <person name="Marra M.A."/>
            <person name="Miller R.D."/>
            <person name="Nicholls R.D."/>
            <person name="Oda M."/>
            <person name="Papenfuss A.T."/>
            <person name="Parra Z.E."/>
            <person name="Pollock D.D."/>
            <person name="Ray D.A."/>
            <person name="Schein J.E."/>
            <person name="Speed T.P."/>
            <person name="Thompson K."/>
            <person name="VandeBerg J.L."/>
            <person name="Wade C.M."/>
            <person name="Walker J.A."/>
            <person name="Waters P.D."/>
            <person name="Webber C."/>
            <person name="Weidman J.R."/>
            <person name="Xie X."/>
            <person name="Zody M.C."/>
            <person name="Baldwin J."/>
            <person name="Abdouelleil A."/>
            <person name="Abdulkadir J."/>
            <person name="Abebe A."/>
            <person name="Abera B."/>
            <person name="Abreu J."/>
            <person name="Acer S.C."/>
            <person name="Aftuck L."/>
            <person name="Alexander A."/>
            <person name="An P."/>
            <person name="Anderson E."/>
            <person name="Anderson S."/>
            <person name="Arachi H."/>
            <person name="Azer M."/>
            <person name="Bachantsang P."/>
            <person name="Barry A."/>
            <person name="Bayul T."/>
            <person name="Berlin A."/>
            <person name="Bessette D."/>
            <person name="Bloom T."/>
            <person name="Bloom T."/>
            <person name="Boguslavskiy L."/>
            <person name="Bonnet C."/>
            <person name="Boukhgalter B."/>
            <person name="Bourzgui I."/>
            <person name="Brown A."/>
            <person name="Cahill P."/>
            <person name="Channer S."/>
            <person name="Cheshatsang Y."/>
            <person name="Chuda L."/>
            <person name="Citroen M."/>
            <person name="Collymore A."/>
            <person name="Cooke P."/>
            <person name="Costello M."/>
            <person name="D'Aco K."/>
            <person name="Daza R."/>
            <person name="De Haan G."/>
            <person name="DeGray S."/>
            <person name="DeMaso C."/>
            <person name="Dhargay N."/>
            <person name="Dooley K."/>
            <person name="Dooley E."/>
            <person name="Doricent M."/>
            <person name="Dorje P."/>
            <person name="Dorjee K."/>
            <person name="Dupes A."/>
            <person name="Elong R."/>
            <person name="Falk J."/>
            <person name="Farina A."/>
            <person name="Faro S."/>
            <person name="Ferguson D."/>
            <person name="Fisher S."/>
            <person name="Foley C.D."/>
            <person name="Franke A."/>
            <person name="Friedrich D."/>
            <person name="Gadbois L."/>
            <person name="Gearin G."/>
            <person name="Gearin C.R."/>
            <person name="Giannoukos G."/>
            <person name="Goode T."/>
            <person name="Graham J."/>
            <person name="Grandbois E."/>
            <person name="Grewal S."/>
            <person name="Gyaltsen K."/>
            <person name="Hafez N."/>
            <person name="Hagos B."/>
            <person name="Hall J."/>
            <person name="Henson C."/>
            <person name="Hollinger A."/>
            <person name="Honan T."/>
            <person name="Huard M.D."/>
            <person name="Hughes L."/>
            <person name="Hurhula B."/>
            <person name="Husby M.E."/>
            <person name="Kamat A."/>
            <person name="Kanga B."/>
            <person name="Kashin S."/>
            <person name="Khazanovich D."/>
            <person name="Kisner P."/>
            <person name="Lance K."/>
            <person name="Lara M."/>
            <person name="Lee W."/>
            <person name="Lennon N."/>
            <person name="Letendre F."/>
            <person name="LeVine R."/>
            <person name="Lipovsky A."/>
            <person name="Liu X."/>
            <person name="Liu J."/>
            <person name="Liu S."/>
            <person name="Lokyitsang T."/>
            <person name="Lokyitsang Y."/>
            <person name="Lubonja R."/>
            <person name="Lui A."/>
            <person name="MacDonald P."/>
            <person name="Magnisalis V."/>
            <person name="Maru K."/>
            <person name="Matthews C."/>
            <person name="McCusker W."/>
            <person name="McDonough S."/>
            <person name="Mehta T."/>
            <person name="Meldrim J."/>
            <person name="Meneus L."/>
            <person name="Mihai O."/>
            <person name="Mihalev A."/>
            <person name="Mihova T."/>
            <person name="Mittelman R."/>
            <person name="Mlenga V."/>
            <person name="Montmayeur A."/>
            <person name="Mulrain L."/>
            <person name="Navidi A."/>
            <person name="Naylor J."/>
            <person name="Negash T."/>
            <person name="Nguyen T."/>
            <person name="Nguyen N."/>
            <person name="Nicol R."/>
            <person name="Norbu C."/>
            <person name="Norbu N."/>
            <person name="Novod N."/>
            <person name="O'Neill B."/>
            <person name="Osman S."/>
            <person name="Markiewicz E."/>
            <person name="Oyono O.L."/>
            <person name="Patti C."/>
            <person name="Phunkhang P."/>
            <person name="Pierre F."/>
            <person name="Priest M."/>
            <person name="Raghuraman S."/>
            <person name="Rege F."/>
            <person name="Reyes R."/>
            <person name="Rise C."/>
            <person name="Rogov P."/>
            <person name="Ross K."/>
            <person name="Ryan E."/>
            <person name="Settipalli S."/>
            <person name="Shea T."/>
            <person name="Sherpa N."/>
            <person name="Shi L."/>
            <person name="Shih D."/>
            <person name="Sparrow T."/>
            <person name="Spaulding J."/>
            <person name="Stalker J."/>
            <person name="Stange-Thomann N."/>
            <person name="Stavropoulos S."/>
            <person name="Stone C."/>
            <person name="Strader C."/>
            <person name="Tesfaye S."/>
            <person name="Thomson T."/>
            <person name="Thoulutsang Y."/>
            <person name="Thoulutsang D."/>
            <person name="Topham K."/>
            <person name="Topping I."/>
            <person name="Tsamla T."/>
            <person name="Vassiliev H."/>
            <person name="Vo A."/>
            <person name="Wangchuk T."/>
            <person name="Wangdi T."/>
            <person name="Weiand M."/>
            <person name="Wilkinson J."/>
            <person name="Wilson A."/>
            <person name="Yadav S."/>
            <person name="Young G."/>
            <person name="Yu Q."/>
            <person name="Zembek L."/>
            <person name="Zhong D."/>
            <person name="Zimmer A."/>
            <person name="Zwirko Z."/>
            <person name="Jaffe D.B."/>
            <person name="Alvarez P."/>
            <person name="Brockman W."/>
            <person name="Butler J."/>
            <person name="Chin C."/>
            <person name="Gnerre S."/>
            <person name="MacCallum I."/>
            <person name="Graves J.A."/>
            <person name="Ponting C.P."/>
            <person name="Breen M."/>
            <person name="Samollow P.B."/>
            <person name="Lander E.S."/>
            <person name="Lindblad-Toh K."/>
        </authorList>
    </citation>
    <scope>NUCLEOTIDE SEQUENCE [LARGE SCALE GENOMIC DNA]</scope>
</reference>
<dbReference type="Pfam" id="PF07686">
    <property type="entry name" value="V-set"/>
    <property type="match status" value="1"/>
</dbReference>
<dbReference type="PANTHER" id="PTHR19433:SF111">
    <property type="entry name" value="T CELL RECEPTOR ALPHA VARIABLE 4"/>
    <property type="match status" value="1"/>
</dbReference>
<dbReference type="Proteomes" id="UP000002280">
    <property type="component" value="Chromosome 1"/>
</dbReference>
<keyword evidence="6" id="KW-1015">Disulfide bond</keyword>
<dbReference type="STRING" id="13616.ENSMODP00000007041"/>
<dbReference type="OMA" id="DYIMWYQ"/>
<dbReference type="GO" id="GO:0009617">
    <property type="term" value="P:response to bacterium"/>
    <property type="evidence" value="ECO:0000318"/>
    <property type="project" value="GO_Central"/>
</dbReference>
<dbReference type="HOGENOM" id="CLU_077975_8_4_1"/>
<evidence type="ECO:0000256" key="1">
    <source>
        <dbReference type="ARBA" id="ARBA00004236"/>
    </source>
</evidence>
<reference evidence="9" key="3">
    <citation type="submission" date="2025-09" db="UniProtKB">
        <authorList>
            <consortium name="Ensembl"/>
        </authorList>
    </citation>
    <scope>IDENTIFICATION</scope>
</reference>
<keyword evidence="7" id="KW-0325">Glycoprotein</keyword>
<dbReference type="PANTHER" id="PTHR19433">
    <property type="entry name" value="T-CELL RECEPTOR ALPHA CHAIN V REGION-RELATED"/>
    <property type="match status" value="1"/>
</dbReference>
<keyword evidence="5" id="KW-0472">Membrane</keyword>
<dbReference type="Bgee" id="ENSMODG00000005680">
    <property type="expression patterns" value="Expressed in blood and 2 other cell types or tissues"/>
</dbReference>
<dbReference type="InterPro" id="IPR052051">
    <property type="entry name" value="TCR_complex_component"/>
</dbReference>
<evidence type="ECO:0000313" key="10">
    <source>
        <dbReference type="Proteomes" id="UP000002280"/>
    </source>
</evidence>
<evidence type="ECO:0000256" key="4">
    <source>
        <dbReference type="ARBA" id="ARBA00022859"/>
    </source>
</evidence>
<dbReference type="InParanoid" id="F6V3P8"/>
<comment type="subcellular location">
    <subcellularLocation>
        <location evidence="1">Cell membrane</location>
    </subcellularLocation>
</comment>
<dbReference type="InterPro" id="IPR013106">
    <property type="entry name" value="Ig_V-set"/>
</dbReference>
<dbReference type="eggNOG" id="ENOG502T072">
    <property type="taxonomic scope" value="Eukaryota"/>
</dbReference>
<dbReference type="InterPro" id="IPR013783">
    <property type="entry name" value="Ig-like_fold"/>
</dbReference>
<dbReference type="InterPro" id="IPR036179">
    <property type="entry name" value="Ig-like_dom_sf"/>
</dbReference>
<name>F6V3P8_MONDO</name>
<reference evidence="9" key="2">
    <citation type="submission" date="2025-08" db="UniProtKB">
        <authorList>
            <consortium name="Ensembl"/>
        </authorList>
    </citation>
    <scope>IDENTIFICATION</scope>
</reference>
<evidence type="ECO:0000256" key="5">
    <source>
        <dbReference type="ARBA" id="ARBA00023136"/>
    </source>
</evidence>
<dbReference type="GeneTree" id="ENSGT00940000162998"/>
<evidence type="ECO:0000259" key="8">
    <source>
        <dbReference type="PROSITE" id="PS50835"/>
    </source>
</evidence>
<dbReference type="GO" id="GO:0002376">
    <property type="term" value="P:immune system process"/>
    <property type="evidence" value="ECO:0007669"/>
    <property type="project" value="UniProtKB-KW"/>
</dbReference>
<keyword evidence="4" id="KW-0391">Immunity</keyword>
<dbReference type="SMART" id="SM00406">
    <property type="entry name" value="IGv"/>
    <property type="match status" value="1"/>
</dbReference>
<keyword evidence="3" id="KW-0732">Signal</keyword>
<keyword evidence="10" id="KW-1185">Reference proteome</keyword>
<accession>F6V3P8</accession>
<keyword evidence="2" id="KW-1003">Cell membrane</keyword>
<dbReference type="InterPro" id="IPR007110">
    <property type="entry name" value="Ig-like_dom"/>
</dbReference>
<dbReference type="PROSITE" id="PS50835">
    <property type="entry name" value="IG_LIKE"/>
    <property type="match status" value="1"/>
</dbReference>
<dbReference type="Ensembl" id="ENSMODT00000007182.3">
    <property type="protein sequence ID" value="ENSMODP00000007041.3"/>
    <property type="gene ID" value="ENSMODG00000005680.3"/>
</dbReference>
<evidence type="ECO:0000313" key="9">
    <source>
        <dbReference type="Ensembl" id="ENSMODP00000007041.3"/>
    </source>
</evidence>
<organism evidence="9 10">
    <name type="scientific">Monodelphis domestica</name>
    <name type="common">Gray short-tailed opossum</name>
    <dbReference type="NCBI Taxonomy" id="13616"/>
    <lineage>
        <taxon>Eukaryota</taxon>
        <taxon>Metazoa</taxon>
        <taxon>Chordata</taxon>
        <taxon>Craniata</taxon>
        <taxon>Vertebrata</taxon>
        <taxon>Euteleostomi</taxon>
        <taxon>Mammalia</taxon>
        <taxon>Metatheria</taxon>
        <taxon>Didelphimorphia</taxon>
        <taxon>Didelphidae</taxon>
        <taxon>Monodelphis</taxon>
    </lineage>
</organism>
<proteinExistence type="predicted"/>
<evidence type="ECO:0000256" key="7">
    <source>
        <dbReference type="ARBA" id="ARBA00023180"/>
    </source>
</evidence>
<evidence type="ECO:0000256" key="6">
    <source>
        <dbReference type="ARBA" id="ARBA00023157"/>
    </source>
</evidence>
<sequence length="108" mass="12136">YGIIARILYLCDSQVTQPISQEVAEGQGANVPCSHSDISTNMNIFWYRQFPNQGPQFLIQTYKTNTTNEVASLTISPDRKSSILSLPPVTLRDAAVYYCILQSAQYDR</sequence>
<dbReference type="GO" id="GO:0005886">
    <property type="term" value="C:plasma membrane"/>
    <property type="evidence" value="ECO:0007669"/>
    <property type="project" value="UniProtKB-SubCell"/>
</dbReference>
<evidence type="ECO:0000256" key="2">
    <source>
        <dbReference type="ARBA" id="ARBA00022475"/>
    </source>
</evidence>